<dbReference type="InterPro" id="IPR015300">
    <property type="entry name" value="DNA-bd_pseudobarrel_sf"/>
</dbReference>
<gene>
    <name evidence="6" type="ORF">C1H46_007361</name>
</gene>
<evidence type="ECO:0000313" key="7">
    <source>
        <dbReference type="Proteomes" id="UP000315295"/>
    </source>
</evidence>
<dbReference type="PANTHER" id="PTHR34269">
    <property type="entry name" value="TRANSCRIPTION FACTOR B3-DOMAIN FAMILY-RELATED"/>
    <property type="match status" value="1"/>
</dbReference>
<comment type="caution">
    <text evidence="6">The sequence shown here is derived from an EMBL/GenBank/DDBJ whole genome shotgun (WGS) entry which is preliminary data.</text>
</comment>
<dbReference type="EMBL" id="VIEB01000093">
    <property type="protein sequence ID" value="TQE06971.1"/>
    <property type="molecule type" value="Genomic_DNA"/>
</dbReference>
<evidence type="ECO:0000313" key="6">
    <source>
        <dbReference type="EMBL" id="TQE06971.1"/>
    </source>
</evidence>
<organism evidence="6 7">
    <name type="scientific">Malus baccata</name>
    <name type="common">Siberian crab apple</name>
    <name type="synonym">Pyrus baccata</name>
    <dbReference type="NCBI Taxonomy" id="106549"/>
    <lineage>
        <taxon>Eukaryota</taxon>
        <taxon>Viridiplantae</taxon>
        <taxon>Streptophyta</taxon>
        <taxon>Embryophyta</taxon>
        <taxon>Tracheophyta</taxon>
        <taxon>Spermatophyta</taxon>
        <taxon>Magnoliopsida</taxon>
        <taxon>eudicotyledons</taxon>
        <taxon>Gunneridae</taxon>
        <taxon>Pentapetalae</taxon>
        <taxon>rosids</taxon>
        <taxon>fabids</taxon>
        <taxon>Rosales</taxon>
        <taxon>Rosaceae</taxon>
        <taxon>Amygdaloideae</taxon>
        <taxon>Maleae</taxon>
        <taxon>Malus</taxon>
    </lineage>
</organism>
<name>A0A540N7D9_MALBA</name>
<reference evidence="6 7" key="1">
    <citation type="journal article" date="2019" name="G3 (Bethesda)">
        <title>Sequencing of a Wild Apple (Malus baccata) Genome Unravels the Differences Between Cultivated and Wild Apple Species Regarding Disease Resistance and Cold Tolerance.</title>
        <authorList>
            <person name="Chen X."/>
        </authorList>
    </citation>
    <scope>NUCLEOTIDE SEQUENCE [LARGE SCALE GENOMIC DNA]</scope>
    <source>
        <strain evidence="7">cv. Shandingzi</strain>
        <tissue evidence="6">Leaves</tissue>
    </source>
</reference>
<dbReference type="GO" id="GO:0003677">
    <property type="term" value="F:DNA binding"/>
    <property type="evidence" value="ECO:0007669"/>
    <property type="project" value="UniProtKB-KW"/>
</dbReference>
<evidence type="ECO:0000256" key="2">
    <source>
        <dbReference type="ARBA" id="ARBA00023015"/>
    </source>
</evidence>
<comment type="subcellular location">
    <subcellularLocation>
        <location evidence="1">Nucleus</location>
    </subcellularLocation>
</comment>
<dbReference type="InterPro" id="IPR051442">
    <property type="entry name" value="B3_domain"/>
</dbReference>
<keyword evidence="2" id="KW-0805">Transcription regulation</keyword>
<proteinExistence type="predicted"/>
<evidence type="ECO:0008006" key="8">
    <source>
        <dbReference type="Google" id="ProtNLM"/>
    </source>
</evidence>
<dbReference type="GO" id="GO:0005634">
    <property type="term" value="C:nucleus"/>
    <property type="evidence" value="ECO:0007669"/>
    <property type="project" value="UniProtKB-SubCell"/>
</dbReference>
<keyword evidence="5" id="KW-0539">Nucleus</keyword>
<evidence type="ECO:0000256" key="5">
    <source>
        <dbReference type="ARBA" id="ARBA00023242"/>
    </source>
</evidence>
<keyword evidence="3" id="KW-0238">DNA-binding</keyword>
<keyword evidence="7" id="KW-1185">Reference proteome</keyword>
<dbReference type="Proteomes" id="UP000315295">
    <property type="component" value="Unassembled WGS sequence"/>
</dbReference>
<dbReference type="PANTHER" id="PTHR34269:SF11">
    <property type="entry name" value="B3 DOMAIN PROTEIN"/>
    <property type="match status" value="1"/>
</dbReference>
<accession>A0A540N7D9</accession>
<protein>
    <recommendedName>
        <fullName evidence="8">TF-B3 domain-containing protein</fullName>
    </recommendedName>
</protein>
<evidence type="ECO:0000256" key="4">
    <source>
        <dbReference type="ARBA" id="ARBA00023163"/>
    </source>
</evidence>
<evidence type="ECO:0000256" key="1">
    <source>
        <dbReference type="ARBA" id="ARBA00004123"/>
    </source>
</evidence>
<evidence type="ECO:0000256" key="3">
    <source>
        <dbReference type="ARBA" id="ARBA00023125"/>
    </source>
</evidence>
<keyword evidence="4" id="KW-0804">Transcription</keyword>
<dbReference type="Gene3D" id="2.40.330.10">
    <property type="entry name" value="DNA-binding pseudobarrel domain"/>
    <property type="match status" value="1"/>
</dbReference>
<sequence>MEVVSPCPEEEASTELTFWTTNKKRKPEAKCPNPKLEKLALDDHNTNKKGDLRENTTAMFSRLSPRDAGEIKKTLQVNDLRNLLILETNFVKNLTYLTTSRTVHDCNTFSKHRMILKLLESPAKSYAFDEDWNQEFVKMRELKEGDEIGLGLYTTTPSKFMFTFSVLKGACLVHDQE</sequence>
<dbReference type="AlphaFoldDB" id="A0A540N7D9"/>